<proteinExistence type="predicted"/>
<dbReference type="PANTHER" id="PTHR23278:SF19">
    <property type="entry name" value="OBSCURIN"/>
    <property type="match status" value="1"/>
</dbReference>
<accession>A0A9D4NUG5</accession>
<dbReference type="SUPFAM" id="SSF48726">
    <property type="entry name" value="Immunoglobulin"/>
    <property type="match status" value="1"/>
</dbReference>
<dbReference type="AlphaFoldDB" id="A0A9D4NUG5"/>
<name>A0A9D4NUG5_DERFA</name>
<dbReference type="Gene3D" id="2.60.40.10">
    <property type="entry name" value="Immunoglobulins"/>
    <property type="match status" value="1"/>
</dbReference>
<dbReference type="PANTHER" id="PTHR23278">
    <property type="entry name" value="SIDESTEP PROTEIN"/>
    <property type="match status" value="1"/>
</dbReference>
<gene>
    <name evidence="2" type="ORF">HUG17_3284</name>
</gene>
<dbReference type="Proteomes" id="UP000828236">
    <property type="component" value="Unassembled WGS sequence"/>
</dbReference>
<comment type="caution">
    <text evidence="2">The sequence shown here is derived from an EMBL/GenBank/DDBJ whole genome shotgun (WGS) entry which is preliminary data.</text>
</comment>
<dbReference type="InterPro" id="IPR036179">
    <property type="entry name" value="Ig-like_dom_sf"/>
</dbReference>
<dbReference type="EMBL" id="SDOV01000007">
    <property type="protein sequence ID" value="KAH7639251.1"/>
    <property type="molecule type" value="Genomic_DNA"/>
</dbReference>
<dbReference type="Pfam" id="PF13927">
    <property type="entry name" value="Ig_3"/>
    <property type="match status" value="1"/>
</dbReference>
<dbReference type="InterPro" id="IPR003598">
    <property type="entry name" value="Ig_sub2"/>
</dbReference>
<evidence type="ECO:0000259" key="1">
    <source>
        <dbReference type="PROSITE" id="PS50835"/>
    </source>
</evidence>
<dbReference type="InterPro" id="IPR013783">
    <property type="entry name" value="Ig-like_fold"/>
</dbReference>
<reference evidence="2" key="2">
    <citation type="journal article" date="2021" name="World Allergy Organ. J.">
        <title>Chromosome-level assembly of Dermatophagoides farinae genome and transcriptome reveals two novel allergens Der f 37 and Der f 39.</title>
        <authorList>
            <person name="Chen J."/>
            <person name="Cai Z."/>
            <person name="Fan D."/>
            <person name="Hu J."/>
            <person name="Hou Y."/>
            <person name="He Y."/>
            <person name="Zhang Z."/>
            <person name="Zhao Z."/>
            <person name="Gao P."/>
            <person name="Hu W."/>
            <person name="Sun J."/>
            <person name="Li J."/>
            <person name="Ji K."/>
        </authorList>
    </citation>
    <scope>NUCLEOTIDE SEQUENCE</scope>
    <source>
        <strain evidence="2">JKM2019</strain>
    </source>
</reference>
<dbReference type="PROSITE" id="PS50835">
    <property type="entry name" value="IG_LIKE"/>
    <property type="match status" value="1"/>
</dbReference>
<sequence length="145" mass="17116">MARIEQQQQQQRSLNNDESHNYQLYDEIISQIIIADQQISSHSSTNHRQINQLHTMEGQNITMDCLFRAKPNATVIRWSHNHDEIWQEKSGIEIERNRLRIINAQAQIHSGLYRCIVFNSEGRGLSNEIKIFVDCKYSYINEFIK</sequence>
<reference evidence="2" key="1">
    <citation type="submission" date="2020-06" db="EMBL/GenBank/DDBJ databases">
        <authorList>
            <person name="Ji K."/>
            <person name="Li J."/>
        </authorList>
    </citation>
    <scope>NUCLEOTIDE SEQUENCE</scope>
    <source>
        <strain evidence="2">JKM2019</strain>
        <tissue evidence="2">Whole body</tissue>
    </source>
</reference>
<protein>
    <submittedName>
        <fullName evidence="2">Hemicentin-1</fullName>
    </submittedName>
</protein>
<dbReference type="InterPro" id="IPR007110">
    <property type="entry name" value="Ig-like_dom"/>
</dbReference>
<organism evidence="2">
    <name type="scientific">Dermatophagoides farinae</name>
    <name type="common">American house dust mite</name>
    <dbReference type="NCBI Taxonomy" id="6954"/>
    <lineage>
        <taxon>Eukaryota</taxon>
        <taxon>Metazoa</taxon>
        <taxon>Ecdysozoa</taxon>
        <taxon>Arthropoda</taxon>
        <taxon>Chelicerata</taxon>
        <taxon>Arachnida</taxon>
        <taxon>Acari</taxon>
        <taxon>Acariformes</taxon>
        <taxon>Sarcoptiformes</taxon>
        <taxon>Astigmata</taxon>
        <taxon>Psoroptidia</taxon>
        <taxon>Analgoidea</taxon>
        <taxon>Pyroglyphidae</taxon>
        <taxon>Dermatophagoidinae</taxon>
        <taxon>Dermatophagoides</taxon>
    </lineage>
</organism>
<dbReference type="SMART" id="SM00408">
    <property type="entry name" value="IGc2"/>
    <property type="match status" value="1"/>
</dbReference>
<feature type="domain" description="Ig-like" evidence="1">
    <location>
        <begin position="57"/>
        <end position="126"/>
    </location>
</feature>
<evidence type="ECO:0000313" key="2">
    <source>
        <dbReference type="EMBL" id="KAH7639251.1"/>
    </source>
</evidence>